<feature type="domain" description="FAD-binding PCMH-type" evidence="7">
    <location>
        <begin position="53"/>
        <end position="226"/>
    </location>
</feature>
<dbReference type="InterPro" id="IPR006093">
    <property type="entry name" value="Oxy_OxRdtase_FAD_BS"/>
</dbReference>
<dbReference type="Gene3D" id="3.40.462.20">
    <property type="match status" value="1"/>
</dbReference>
<dbReference type="InterPro" id="IPR016167">
    <property type="entry name" value="FAD-bd_PCMH_sub1"/>
</dbReference>
<feature type="chain" id="PRO_5046069062" description="FAD-binding PCMH-type domain-containing protein" evidence="6">
    <location>
        <begin position="22"/>
        <end position="439"/>
    </location>
</feature>
<keyword evidence="9" id="KW-1185">Reference proteome</keyword>
<proteinExistence type="inferred from homology"/>
<accession>A0ABR3A887</accession>
<evidence type="ECO:0000259" key="7">
    <source>
        <dbReference type="PROSITE" id="PS51387"/>
    </source>
</evidence>
<evidence type="ECO:0000256" key="1">
    <source>
        <dbReference type="ARBA" id="ARBA00001974"/>
    </source>
</evidence>
<comment type="similarity">
    <text evidence="2">Belongs to the oxygen-dependent FAD-linked oxidoreductase family.</text>
</comment>
<dbReference type="Gene3D" id="3.30.43.10">
    <property type="entry name" value="Uridine Diphospho-n-acetylenolpyruvylglucosamine Reductase, domain 2"/>
    <property type="match status" value="1"/>
</dbReference>
<evidence type="ECO:0000256" key="2">
    <source>
        <dbReference type="ARBA" id="ARBA00005466"/>
    </source>
</evidence>
<dbReference type="InterPro" id="IPR016166">
    <property type="entry name" value="FAD-bd_PCMH"/>
</dbReference>
<evidence type="ECO:0000256" key="3">
    <source>
        <dbReference type="ARBA" id="ARBA00022630"/>
    </source>
</evidence>
<keyword evidence="6" id="KW-0732">Signal</keyword>
<name>A0ABR3A887_9AGAR</name>
<evidence type="ECO:0000313" key="9">
    <source>
        <dbReference type="Proteomes" id="UP001437256"/>
    </source>
</evidence>
<dbReference type="InterPro" id="IPR006094">
    <property type="entry name" value="Oxid_FAD_bind_N"/>
</dbReference>
<evidence type="ECO:0000256" key="5">
    <source>
        <dbReference type="ARBA" id="ARBA00023002"/>
    </source>
</evidence>
<comment type="caution">
    <text evidence="8">The sequence shown here is derived from an EMBL/GenBank/DDBJ whole genome shotgun (WGS) entry which is preliminary data.</text>
</comment>
<keyword evidence="3" id="KW-0285">Flavoprotein</keyword>
<dbReference type="Pfam" id="PF01565">
    <property type="entry name" value="FAD_binding_4"/>
    <property type="match status" value="1"/>
</dbReference>
<evidence type="ECO:0000256" key="4">
    <source>
        <dbReference type="ARBA" id="ARBA00022827"/>
    </source>
</evidence>
<reference evidence="8 9" key="1">
    <citation type="submission" date="2024-05" db="EMBL/GenBank/DDBJ databases">
        <title>A draft genome resource for the thread blight pathogen Marasmius tenuissimus strain MS-2.</title>
        <authorList>
            <person name="Yulfo-Soto G.E."/>
            <person name="Baruah I.K."/>
            <person name="Amoako-Attah I."/>
            <person name="Bukari Y."/>
            <person name="Meinhardt L.W."/>
            <person name="Bailey B.A."/>
            <person name="Cohen S.P."/>
        </authorList>
    </citation>
    <scope>NUCLEOTIDE SEQUENCE [LARGE SCALE GENOMIC DNA]</scope>
    <source>
        <strain evidence="8 9">MS-2</strain>
    </source>
</reference>
<dbReference type="EMBL" id="JBBXMP010000009">
    <property type="protein sequence ID" value="KAL0069913.1"/>
    <property type="molecule type" value="Genomic_DNA"/>
</dbReference>
<dbReference type="PROSITE" id="PS51387">
    <property type="entry name" value="FAD_PCMH"/>
    <property type="match status" value="1"/>
</dbReference>
<feature type="signal peptide" evidence="6">
    <location>
        <begin position="1"/>
        <end position="21"/>
    </location>
</feature>
<keyword evidence="5" id="KW-0560">Oxidoreductase</keyword>
<protein>
    <recommendedName>
        <fullName evidence="7">FAD-binding PCMH-type domain-containing protein</fullName>
    </recommendedName>
</protein>
<dbReference type="InterPro" id="IPR016169">
    <property type="entry name" value="FAD-bd_PCMH_sub2"/>
</dbReference>
<dbReference type="InterPro" id="IPR036318">
    <property type="entry name" value="FAD-bd_PCMH-like_sf"/>
</dbReference>
<dbReference type="InterPro" id="IPR050416">
    <property type="entry name" value="FAD-linked_Oxidoreductase"/>
</dbReference>
<dbReference type="PANTHER" id="PTHR42973">
    <property type="entry name" value="BINDING OXIDOREDUCTASE, PUTATIVE (AFU_ORTHOLOGUE AFUA_1G17690)-RELATED"/>
    <property type="match status" value="1"/>
</dbReference>
<gene>
    <name evidence="8" type="ORF">AAF712_002808</name>
</gene>
<dbReference type="Gene3D" id="3.30.465.10">
    <property type="match status" value="1"/>
</dbReference>
<dbReference type="PROSITE" id="PS00862">
    <property type="entry name" value="OX2_COVAL_FAD"/>
    <property type="match status" value="1"/>
</dbReference>
<sequence>MMIIIPLIVITALNLAILAAADLSSDLFNVGIEALSSGSAGFESASASYNRRFTFTPSAVAYPKSVEEVSKVMMMGGRSGMQVVARSGGHSYIANGLGGKNGTLVVDMSNMRGLTVDSASNLVTIETGNRLGNVAVGLNEKSRPWLHGTCPYVSIGGHSAFGGFGYTSRMWGLTMDTIKAMNTVLANGTNVRVTKDKYSDLFFVTLRGAAPLIRVTTSIEVETFAVPTYSIVFSYTWDLDAQTASQALLDFQTLVTNTTDLPPEFGGGLTFSKGSSQGKLGFTIISGWYGSQGKSDGVLASFLAKLPQLATNDRTGSGTYIDSVKGLDTTDTFYARSLMTPVGEPLNSDAAKAFMKYLSEEGWKSDTAWFMQVELYGRPNSKVNAAPVNESAFVRRDTLLTWQLYASLSNNEPPYPNEGFTFDDGAVNSIVSSMPKNWD</sequence>
<evidence type="ECO:0000256" key="6">
    <source>
        <dbReference type="SAM" id="SignalP"/>
    </source>
</evidence>
<keyword evidence="4" id="KW-0274">FAD</keyword>
<dbReference type="SUPFAM" id="SSF56176">
    <property type="entry name" value="FAD-binding/transporter-associated domain-like"/>
    <property type="match status" value="1"/>
</dbReference>
<dbReference type="Proteomes" id="UP001437256">
    <property type="component" value="Unassembled WGS sequence"/>
</dbReference>
<organism evidence="8 9">
    <name type="scientific">Marasmius tenuissimus</name>
    <dbReference type="NCBI Taxonomy" id="585030"/>
    <lineage>
        <taxon>Eukaryota</taxon>
        <taxon>Fungi</taxon>
        <taxon>Dikarya</taxon>
        <taxon>Basidiomycota</taxon>
        <taxon>Agaricomycotina</taxon>
        <taxon>Agaricomycetes</taxon>
        <taxon>Agaricomycetidae</taxon>
        <taxon>Agaricales</taxon>
        <taxon>Marasmiineae</taxon>
        <taxon>Marasmiaceae</taxon>
        <taxon>Marasmius</taxon>
    </lineage>
</organism>
<dbReference type="PANTHER" id="PTHR42973:SF39">
    <property type="entry name" value="FAD-BINDING PCMH-TYPE DOMAIN-CONTAINING PROTEIN"/>
    <property type="match status" value="1"/>
</dbReference>
<evidence type="ECO:0000313" key="8">
    <source>
        <dbReference type="EMBL" id="KAL0069913.1"/>
    </source>
</evidence>
<comment type="cofactor">
    <cofactor evidence="1">
        <name>FAD</name>
        <dbReference type="ChEBI" id="CHEBI:57692"/>
    </cofactor>
</comment>